<accession>A0A9D1D1Y4</accession>
<feature type="compositionally biased region" description="Acidic residues" evidence="1">
    <location>
        <begin position="238"/>
        <end position="250"/>
    </location>
</feature>
<gene>
    <name evidence="3" type="ORF">IAB26_06750</name>
</gene>
<proteinExistence type="predicted"/>
<feature type="region of interest" description="Disordered" evidence="1">
    <location>
        <begin position="211"/>
        <end position="250"/>
    </location>
</feature>
<feature type="transmembrane region" description="Helical" evidence="2">
    <location>
        <begin position="110"/>
        <end position="130"/>
    </location>
</feature>
<evidence type="ECO:0000313" key="3">
    <source>
        <dbReference type="EMBL" id="HIQ96244.1"/>
    </source>
</evidence>
<feature type="transmembrane region" description="Helical" evidence="2">
    <location>
        <begin position="22"/>
        <end position="50"/>
    </location>
</feature>
<dbReference type="Pfam" id="PF04854">
    <property type="entry name" value="DUF624"/>
    <property type="match status" value="1"/>
</dbReference>
<name>A0A9D1D1Y4_9FIRM</name>
<evidence type="ECO:0000256" key="2">
    <source>
        <dbReference type="SAM" id="Phobius"/>
    </source>
</evidence>
<comment type="caution">
    <text evidence="3">The sequence shown here is derived from an EMBL/GenBank/DDBJ whole genome shotgun (WGS) entry which is preliminary data.</text>
</comment>
<dbReference type="Proteomes" id="UP000886886">
    <property type="component" value="Unassembled WGS sequence"/>
</dbReference>
<feature type="transmembrane region" description="Helical" evidence="2">
    <location>
        <begin position="176"/>
        <end position="194"/>
    </location>
</feature>
<keyword evidence="2" id="KW-0812">Transmembrane</keyword>
<dbReference type="EMBL" id="DVFT01000098">
    <property type="protein sequence ID" value="HIQ96244.1"/>
    <property type="molecule type" value="Genomic_DNA"/>
</dbReference>
<reference evidence="3" key="1">
    <citation type="submission" date="2020-10" db="EMBL/GenBank/DDBJ databases">
        <authorList>
            <person name="Gilroy R."/>
        </authorList>
    </citation>
    <scope>NUCLEOTIDE SEQUENCE</scope>
    <source>
        <strain evidence="3">ChiSjej3B21-11622</strain>
    </source>
</reference>
<feature type="transmembrane region" description="Helical" evidence="2">
    <location>
        <begin position="151"/>
        <end position="170"/>
    </location>
</feature>
<dbReference type="AlphaFoldDB" id="A0A9D1D1Y4"/>
<sequence length="250" mass="28714">MNRIFNMDNKFFVFMGRVADLIILNLIFIVCCIPIVTIGPALTALYYMTLKMARNEETYIIRGFFKSFKENFRQAIVIWLIILVLILLIGMDFSIMNNMDTGGVYTVVRYGLYVIALILAMLTLYVFPVLSKFYNSIKNTMRNALLMALRHLPFTLLMLVVCIAPFIIMFLTVQTLSYGLLIMILLGFSLIAFINSKMLVRIFDHYIPKEEEPESHGTFETLPEEGVFKNLTPTDAPKEEEDGSENDPKK</sequence>
<dbReference type="InterPro" id="IPR006938">
    <property type="entry name" value="DUF624"/>
</dbReference>
<organism evidence="3 4">
    <name type="scientific">Candidatus Limivivens merdigallinarum</name>
    <dbReference type="NCBI Taxonomy" id="2840859"/>
    <lineage>
        <taxon>Bacteria</taxon>
        <taxon>Bacillati</taxon>
        <taxon>Bacillota</taxon>
        <taxon>Clostridia</taxon>
        <taxon>Lachnospirales</taxon>
        <taxon>Lachnospiraceae</taxon>
        <taxon>Lachnospiraceae incertae sedis</taxon>
        <taxon>Candidatus Limivivens</taxon>
    </lineage>
</organism>
<keyword evidence="2" id="KW-1133">Transmembrane helix</keyword>
<feature type="transmembrane region" description="Helical" evidence="2">
    <location>
        <begin position="71"/>
        <end position="90"/>
    </location>
</feature>
<evidence type="ECO:0000256" key="1">
    <source>
        <dbReference type="SAM" id="MobiDB-lite"/>
    </source>
</evidence>
<protein>
    <submittedName>
        <fullName evidence="3">YesL family protein</fullName>
    </submittedName>
</protein>
<keyword evidence="2" id="KW-0472">Membrane</keyword>
<evidence type="ECO:0000313" key="4">
    <source>
        <dbReference type="Proteomes" id="UP000886886"/>
    </source>
</evidence>
<reference evidence="3" key="2">
    <citation type="journal article" date="2021" name="PeerJ">
        <title>Extensive microbial diversity within the chicken gut microbiome revealed by metagenomics and culture.</title>
        <authorList>
            <person name="Gilroy R."/>
            <person name="Ravi A."/>
            <person name="Getino M."/>
            <person name="Pursley I."/>
            <person name="Horton D.L."/>
            <person name="Alikhan N.F."/>
            <person name="Baker D."/>
            <person name="Gharbi K."/>
            <person name="Hall N."/>
            <person name="Watson M."/>
            <person name="Adriaenssens E.M."/>
            <person name="Foster-Nyarko E."/>
            <person name="Jarju S."/>
            <person name="Secka A."/>
            <person name="Antonio M."/>
            <person name="Oren A."/>
            <person name="Chaudhuri R.R."/>
            <person name="La Ragione R."/>
            <person name="Hildebrand F."/>
            <person name="Pallen M.J."/>
        </authorList>
    </citation>
    <scope>NUCLEOTIDE SEQUENCE</scope>
    <source>
        <strain evidence="3">ChiSjej3B21-11622</strain>
    </source>
</reference>